<sequence>MSPKVTSTLGHISRKCASYVPETIVQFSAAKARMSGDPDYQLHRRITTTVTRRDRNHYWSGMALRMEIAARYKN</sequence>
<protein>
    <submittedName>
        <fullName evidence="1 4">Uncharacterized protein</fullName>
    </submittedName>
</protein>
<dbReference type="Proteomes" id="UP000274756">
    <property type="component" value="Unassembled WGS sequence"/>
</dbReference>
<dbReference type="WBParaSite" id="DME_0000781501-mRNA-1">
    <property type="protein sequence ID" value="DME_0000781501-mRNA-1"/>
    <property type="gene ID" value="DME_0000781501"/>
</dbReference>
<dbReference type="EMBL" id="UYYG01001205">
    <property type="protein sequence ID" value="VDN60212.1"/>
    <property type="molecule type" value="Genomic_DNA"/>
</dbReference>
<dbReference type="AlphaFoldDB" id="A0A0N4UJH7"/>
<evidence type="ECO:0000313" key="2">
    <source>
        <dbReference type="Proteomes" id="UP000038040"/>
    </source>
</evidence>
<keyword evidence="3" id="KW-1185">Reference proteome</keyword>
<gene>
    <name evidence="1" type="ORF">DME_LOCUS10185</name>
</gene>
<evidence type="ECO:0000313" key="1">
    <source>
        <dbReference type="EMBL" id="VDN60212.1"/>
    </source>
</evidence>
<proteinExistence type="predicted"/>
<name>A0A0N4UJH7_DRAME</name>
<dbReference type="Proteomes" id="UP000038040">
    <property type="component" value="Unplaced"/>
</dbReference>
<evidence type="ECO:0000313" key="3">
    <source>
        <dbReference type="Proteomes" id="UP000274756"/>
    </source>
</evidence>
<accession>A0A0N4UJH7</accession>
<reference evidence="1 3" key="2">
    <citation type="submission" date="2018-11" db="EMBL/GenBank/DDBJ databases">
        <authorList>
            <consortium name="Pathogen Informatics"/>
        </authorList>
    </citation>
    <scope>NUCLEOTIDE SEQUENCE [LARGE SCALE GENOMIC DNA]</scope>
</reference>
<organism evidence="2 4">
    <name type="scientific">Dracunculus medinensis</name>
    <name type="common">Guinea worm</name>
    <dbReference type="NCBI Taxonomy" id="318479"/>
    <lineage>
        <taxon>Eukaryota</taxon>
        <taxon>Metazoa</taxon>
        <taxon>Ecdysozoa</taxon>
        <taxon>Nematoda</taxon>
        <taxon>Chromadorea</taxon>
        <taxon>Rhabditida</taxon>
        <taxon>Spirurina</taxon>
        <taxon>Dracunculoidea</taxon>
        <taxon>Dracunculidae</taxon>
        <taxon>Dracunculus</taxon>
    </lineage>
</organism>
<reference evidence="4" key="1">
    <citation type="submission" date="2017-02" db="UniProtKB">
        <authorList>
            <consortium name="WormBaseParasite"/>
        </authorList>
    </citation>
    <scope>IDENTIFICATION</scope>
</reference>
<evidence type="ECO:0000313" key="4">
    <source>
        <dbReference type="WBParaSite" id="DME_0000781501-mRNA-1"/>
    </source>
</evidence>